<dbReference type="EMBL" id="BGPR01005364">
    <property type="protein sequence ID" value="GBN09492.1"/>
    <property type="molecule type" value="Genomic_DNA"/>
</dbReference>
<comment type="caution">
    <text evidence="1">The sequence shown here is derived from an EMBL/GenBank/DDBJ whole genome shotgun (WGS) entry which is preliminary data.</text>
</comment>
<reference evidence="1 2" key="1">
    <citation type="journal article" date="2019" name="Sci. Rep.">
        <title>Orb-weaving spider Araneus ventricosus genome elucidates the spidroin gene catalogue.</title>
        <authorList>
            <person name="Kono N."/>
            <person name="Nakamura H."/>
            <person name="Ohtoshi R."/>
            <person name="Moran D.A.P."/>
            <person name="Shinohara A."/>
            <person name="Yoshida Y."/>
            <person name="Fujiwara M."/>
            <person name="Mori M."/>
            <person name="Tomita M."/>
            <person name="Arakawa K."/>
        </authorList>
    </citation>
    <scope>NUCLEOTIDE SEQUENCE [LARGE SCALE GENOMIC DNA]</scope>
</reference>
<protein>
    <submittedName>
        <fullName evidence="1">Uncharacterized protein</fullName>
    </submittedName>
</protein>
<proteinExistence type="predicted"/>
<organism evidence="1 2">
    <name type="scientific">Araneus ventricosus</name>
    <name type="common">Orbweaver spider</name>
    <name type="synonym">Epeira ventricosa</name>
    <dbReference type="NCBI Taxonomy" id="182803"/>
    <lineage>
        <taxon>Eukaryota</taxon>
        <taxon>Metazoa</taxon>
        <taxon>Ecdysozoa</taxon>
        <taxon>Arthropoda</taxon>
        <taxon>Chelicerata</taxon>
        <taxon>Arachnida</taxon>
        <taxon>Araneae</taxon>
        <taxon>Araneomorphae</taxon>
        <taxon>Entelegynae</taxon>
        <taxon>Araneoidea</taxon>
        <taxon>Araneidae</taxon>
        <taxon>Araneus</taxon>
    </lineage>
</organism>
<keyword evidence="2" id="KW-1185">Reference proteome</keyword>
<sequence length="126" mass="14256">MQFTDENYRISKRSPPCLYGKWVSSHPNHDNNPRVESGRGSFSFGITCTHFHGMPSRDPSFVGCKLNILIFVRSGHHLLHALAQLAPWIGCFTSEGNLNSLMTIAAITLPWGCEQRKMSREPWLEV</sequence>
<accession>A0A4Y2L4Q2</accession>
<evidence type="ECO:0000313" key="1">
    <source>
        <dbReference type="EMBL" id="GBN09492.1"/>
    </source>
</evidence>
<evidence type="ECO:0000313" key="2">
    <source>
        <dbReference type="Proteomes" id="UP000499080"/>
    </source>
</evidence>
<gene>
    <name evidence="1" type="ORF">AVEN_141002_1</name>
</gene>
<dbReference type="AlphaFoldDB" id="A0A4Y2L4Q2"/>
<name>A0A4Y2L4Q2_ARAVE</name>
<dbReference type="Proteomes" id="UP000499080">
    <property type="component" value="Unassembled WGS sequence"/>
</dbReference>